<sequence>MRKFFVRSAVLAIALVVSGCVSPPASPPPPPVVVPRPVPLPPSPAVPQSLDWRDWAVTPGDWSYRTDATGSVAAFGRSGGSALLTLRCDRGANIVSLSRPGASAAPLLVRTTSLARTLTARAADAAQATVALEPRDPLLDAMAFSRGRFLVEQAGATTLVVPAWAEIGRVVEDCRR</sequence>
<keyword evidence="3" id="KW-1185">Reference proteome</keyword>
<dbReference type="RefSeq" id="WP_010407444.1">
    <property type="nucleotide sequence ID" value="NZ_JAWXXV010000001.1"/>
</dbReference>
<evidence type="ECO:0000256" key="1">
    <source>
        <dbReference type="SAM" id="SignalP"/>
    </source>
</evidence>
<keyword evidence="1" id="KW-0732">Signal</keyword>
<evidence type="ECO:0008006" key="4">
    <source>
        <dbReference type="Google" id="ProtNLM"/>
    </source>
</evidence>
<gene>
    <name evidence="2" type="ORF">SIL82_16050</name>
</gene>
<dbReference type="EMBL" id="JAWXXV010000001">
    <property type="protein sequence ID" value="MDX5985767.1"/>
    <property type="molecule type" value="Genomic_DNA"/>
</dbReference>
<proteinExistence type="predicted"/>
<dbReference type="PROSITE" id="PS51257">
    <property type="entry name" value="PROKAR_LIPOPROTEIN"/>
    <property type="match status" value="1"/>
</dbReference>
<feature type="chain" id="PRO_5045451064" description="Lipoprotein" evidence="1">
    <location>
        <begin position="28"/>
        <end position="176"/>
    </location>
</feature>
<protein>
    <recommendedName>
        <fullName evidence="4">Lipoprotein</fullName>
    </recommendedName>
</protein>
<accession>A0ABU4PRF4</accession>
<feature type="signal peptide" evidence="1">
    <location>
        <begin position="1"/>
        <end position="27"/>
    </location>
</feature>
<reference evidence="2 3" key="1">
    <citation type="submission" date="2023-11" db="EMBL/GenBank/DDBJ databases">
        <title>MicrobeMod: A computational toolkit for identifying prokaryotic methylation and restriction-modification with nanopore sequencing.</title>
        <authorList>
            <person name="Crits-Christoph A."/>
            <person name="Kang S.C."/>
            <person name="Lee H."/>
            <person name="Ostrov N."/>
        </authorList>
    </citation>
    <scope>NUCLEOTIDE SEQUENCE [LARGE SCALE GENOMIC DNA]</scope>
    <source>
        <strain evidence="2 3">ATCC 14820</strain>
    </source>
</reference>
<evidence type="ECO:0000313" key="3">
    <source>
        <dbReference type="Proteomes" id="UP001279660"/>
    </source>
</evidence>
<evidence type="ECO:0000313" key="2">
    <source>
        <dbReference type="EMBL" id="MDX5985767.1"/>
    </source>
</evidence>
<organism evidence="2 3">
    <name type="scientific">Sphingomonas echinoides</name>
    <dbReference type="NCBI Taxonomy" id="59803"/>
    <lineage>
        <taxon>Bacteria</taxon>
        <taxon>Pseudomonadati</taxon>
        <taxon>Pseudomonadota</taxon>
        <taxon>Alphaproteobacteria</taxon>
        <taxon>Sphingomonadales</taxon>
        <taxon>Sphingomonadaceae</taxon>
        <taxon>Sphingomonas</taxon>
    </lineage>
</organism>
<name>A0ABU4PRF4_9SPHN</name>
<dbReference type="Proteomes" id="UP001279660">
    <property type="component" value="Unassembled WGS sequence"/>
</dbReference>
<comment type="caution">
    <text evidence="2">The sequence shown here is derived from an EMBL/GenBank/DDBJ whole genome shotgun (WGS) entry which is preliminary data.</text>
</comment>